<dbReference type="EC" id="3.1.3.16" evidence="2"/>
<evidence type="ECO:0000256" key="13">
    <source>
        <dbReference type="SAM" id="Phobius"/>
    </source>
</evidence>
<keyword evidence="4" id="KW-0378">Hydrolase</keyword>
<name>A0A420XU18_9ACTN</name>
<comment type="catalytic activity">
    <reaction evidence="7">
        <text>O-phospho-L-seryl-[protein] + H2O = L-seryl-[protein] + phosphate</text>
        <dbReference type="Rhea" id="RHEA:20629"/>
        <dbReference type="Rhea" id="RHEA-COMP:9863"/>
        <dbReference type="Rhea" id="RHEA-COMP:11604"/>
        <dbReference type="ChEBI" id="CHEBI:15377"/>
        <dbReference type="ChEBI" id="CHEBI:29999"/>
        <dbReference type="ChEBI" id="CHEBI:43474"/>
        <dbReference type="ChEBI" id="CHEBI:83421"/>
        <dbReference type="EC" id="3.1.3.16"/>
    </reaction>
</comment>
<keyword evidence="16" id="KW-1185">Reference proteome</keyword>
<dbReference type="AlphaFoldDB" id="A0A420XU18"/>
<accession>A0A420XU18</accession>
<evidence type="ECO:0000259" key="14">
    <source>
        <dbReference type="PROSITE" id="PS51746"/>
    </source>
</evidence>
<dbReference type="Gene3D" id="3.60.40.10">
    <property type="entry name" value="PPM-type phosphatase domain"/>
    <property type="match status" value="1"/>
</dbReference>
<dbReference type="Pfam" id="PF00481">
    <property type="entry name" value="PP2C"/>
    <property type="match status" value="1"/>
</dbReference>
<keyword evidence="13" id="KW-0812">Transmembrane</keyword>
<dbReference type="GO" id="GO:0046872">
    <property type="term" value="F:metal ion binding"/>
    <property type="evidence" value="ECO:0007669"/>
    <property type="project" value="UniProtKB-KW"/>
</dbReference>
<comment type="cofactor">
    <cofactor evidence="1">
        <name>Mn(2+)</name>
        <dbReference type="ChEBI" id="CHEBI:29035"/>
    </cofactor>
</comment>
<keyword evidence="13" id="KW-0472">Membrane</keyword>
<evidence type="ECO:0000256" key="1">
    <source>
        <dbReference type="ARBA" id="ARBA00001936"/>
    </source>
</evidence>
<dbReference type="PANTHER" id="PTHR47992">
    <property type="entry name" value="PROTEIN PHOSPHATASE"/>
    <property type="match status" value="1"/>
</dbReference>
<dbReference type="Proteomes" id="UP000281955">
    <property type="component" value="Unassembled WGS sequence"/>
</dbReference>
<dbReference type="SUPFAM" id="SSF81606">
    <property type="entry name" value="PP2C-like"/>
    <property type="match status" value="1"/>
</dbReference>
<evidence type="ECO:0000256" key="6">
    <source>
        <dbReference type="ARBA" id="ARBA00023211"/>
    </source>
</evidence>
<dbReference type="InParanoid" id="A0A420XU18"/>
<keyword evidence="5" id="KW-0904">Protein phosphatase</keyword>
<dbReference type="PROSITE" id="PS51746">
    <property type="entry name" value="PPM_2"/>
    <property type="match status" value="1"/>
</dbReference>
<comment type="catalytic activity">
    <reaction evidence="8">
        <text>O-phospho-L-threonyl-[protein] + H2O = L-threonyl-[protein] + phosphate</text>
        <dbReference type="Rhea" id="RHEA:47004"/>
        <dbReference type="Rhea" id="RHEA-COMP:11060"/>
        <dbReference type="Rhea" id="RHEA-COMP:11605"/>
        <dbReference type="ChEBI" id="CHEBI:15377"/>
        <dbReference type="ChEBI" id="CHEBI:30013"/>
        <dbReference type="ChEBI" id="CHEBI:43474"/>
        <dbReference type="ChEBI" id="CHEBI:61977"/>
        <dbReference type="EC" id="3.1.3.16"/>
    </reaction>
</comment>
<feature type="compositionally biased region" description="Polar residues" evidence="12">
    <location>
        <begin position="415"/>
        <end position="425"/>
    </location>
</feature>
<evidence type="ECO:0000256" key="11">
    <source>
        <dbReference type="ARBA" id="ARBA00079123"/>
    </source>
</evidence>
<reference evidence="15 16" key="1">
    <citation type="submission" date="2018-10" db="EMBL/GenBank/DDBJ databases">
        <title>Genomic Encyclopedia of Archaeal and Bacterial Type Strains, Phase II (KMG-II): from individual species to whole genera.</title>
        <authorList>
            <person name="Goeker M."/>
        </authorList>
    </citation>
    <scope>NUCLEOTIDE SEQUENCE [LARGE SCALE GENOMIC DNA]</scope>
    <source>
        <strain evidence="15 16">RP-AC37</strain>
    </source>
</reference>
<gene>
    <name evidence="15" type="ORF">CLV35_0765</name>
</gene>
<feature type="domain" description="PPM-type phosphatase" evidence="14">
    <location>
        <begin position="6"/>
        <end position="237"/>
    </location>
</feature>
<sequence>MATALRFAARSDVGLLRDGNEDSGYAGPRLLAVADGVGGHVAGEVASSLAIATMAALDEDPPGNDLLTSLRAAVTAANEQIGAMILGDPALEGMGTTLTALLRTGSRLALVHVGDSRGYLLRDGSLEQITHDHTFVQSLVDEGRITREEAGSHPQRNLITRALSGHGEVEPDLSVREARAGDRYLLCSDGLSGVVSDETLHEVLTEAVDPDAACESLVQYALRAGGPDNVTVVVADVVDTGASPSQVPQVVGAVADERAGRGGGMLPRPSAAQRAAALRPAAIEVATPPPPERPRRWPIALVLVLALAALGAGGWGAWHWSQGQYYVGAHEGHVAIYRGLPQSLAGVSLSSVVQDEPVALTDLPDFAVQKLNDGIAADSLADARVRVTTLAEQAARCRQTPDAAECHDADDELATTPSASPGATS</sequence>
<feature type="transmembrane region" description="Helical" evidence="13">
    <location>
        <begin position="297"/>
        <end position="318"/>
    </location>
</feature>
<keyword evidence="13" id="KW-1133">Transmembrane helix</keyword>
<dbReference type="InterPro" id="IPR036457">
    <property type="entry name" value="PPM-type-like_dom_sf"/>
</dbReference>
<evidence type="ECO:0000313" key="16">
    <source>
        <dbReference type="Proteomes" id="UP000281955"/>
    </source>
</evidence>
<dbReference type="GO" id="GO:0004722">
    <property type="term" value="F:protein serine/threonine phosphatase activity"/>
    <property type="evidence" value="ECO:0007669"/>
    <property type="project" value="UniProtKB-EC"/>
</dbReference>
<evidence type="ECO:0000256" key="12">
    <source>
        <dbReference type="SAM" id="MobiDB-lite"/>
    </source>
</evidence>
<keyword evidence="6" id="KW-0464">Manganese</keyword>
<evidence type="ECO:0000256" key="2">
    <source>
        <dbReference type="ARBA" id="ARBA00013081"/>
    </source>
</evidence>
<comment type="caution">
    <text evidence="15">The sequence shown here is derived from an EMBL/GenBank/DDBJ whole genome shotgun (WGS) entry which is preliminary data.</text>
</comment>
<evidence type="ECO:0000256" key="4">
    <source>
        <dbReference type="ARBA" id="ARBA00022801"/>
    </source>
</evidence>
<evidence type="ECO:0000256" key="8">
    <source>
        <dbReference type="ARBA" id="ARBA00048336"/>
    </source>
</evidence>
<evidence type="ECO:0000256" key="5">
    <source>
        <dbReference type="ARBA" id="ARBA00022912"/>
    </source>
</evidence>
<dbReference type="NCBIfam" id="NF033484">
    <property type="entry name" value="Stp1_PP2C_phos"/>
    <property type="match status" value="1"/>
</dbReference>
<proteinExistence type="predicted"/>
<evidence type="ECO:0000256" key="7">
    <source>
        <dbReference type="ARBA" id="ARBA00047761"/>
    </source>
</evidence>
<dbReference type="FunCoup" id="A0A420XU18">
    <property type="interactions" value="2"/>
</dbReference>
<dbReference type="CDD" id="cd00143">
    <property type="entry name" value="PP2Cc"/>
    <property type="match status" value="1"/>
</dbReference>
<evidence type="ECO:0000256" key="10">
    <source>
        <dbReference type="ARBA" id="ARBA00077741"/>
    </source>
</evidence>
<evidence type="ECO:0000256" key="9">
    <source>
        <dbReference type="ARBA" id="ARBA00071184"/>
    </source>
</evidence>
<protein>
    <recommendedName>
        <fullName evidence="9">Serine/threonine protein phosphatase PstP</fullName>
        <ecNumber evidence="2">3.1.3.16</ecNumber>
    </recommendedName>
    <alternativeName>
        <fullName evidence="11">Mycobacterial Ser/Thr phosphatase</fullName>
    </alternativeName>
    <alternativeName>
        <fullName evidence="10">PP2C-family Ser/Thr phosphatase</fullName>
    </alternativeName>
</protein>
<keyword evidence="3" id="KW-0479">Metal-binding</keyword>
<dbReference type="SMART" id="SM00331">
    <property type="entry name" value="PP2C_SIG"/>
    <property type="match status" value="1"/>
</dbReference>
<organism evidence="15 16">
    <name type="scientific">Motilibacter peucedani</name>
    <dbReference type="NCBI Taxonomy" id="598650"/>
    <lineage>
        <taxon>Bacteria</taxon>
        <taxon>Bacillati</taxon>
        <taxon>Actinomycetota</taxon>
        <taxon>Actinomycetes</taxon>
        <taxon>Motilibacterales</taxon>
        <taxon>Motilibacteraceae</taxon>
        <taxon>Motilibacter</taxon>
    </lineage>
</organism>
<evidence type="ECO:0000256" key="3">
    <source>
        <dbReference type="ARBA" id="ARBA00022723"/>
    </source>
</evidence>
<dbReference type="EMBL" id="RBWV01000009">
    <property type="protein sequence ID" value="RKS80336.1"/>
    <property type="molecule type" value="Genomic_DNA"/>
</dbReference>
<dbReference type="RefSeq" id="WP_121192038.1">
    <property type="nucleotide sequence ID" value="NZ_RBWV01000009.1"/>
</dbReference>
<dbReference type="FunFam" id="3.60.40.10:FF:000002">
    <property type="entry name" value="Serine/threonine phosphatase stp"/>
    <property type="match status" value="1"/>
</dbReference>
<evidence type="ECO:0000313" key="15">
    <source>
        <dbReference type="EMBL" id="RKS80336.1"/>
    </source>
</evidence>
<feature type="region of interest" description="Disordered" evidence="12">
    <location>
        <begin position="401"/>
        <end position="425"/>
    </location>
</feature>
<dbReference type="InterPro" id="IPR001932">
    <property type="entry name" value="PPM-type_phosphatase-like_dom"/>
</dbReference>
<dbReference type="OrthoDB" id="9801841at2"/>
<dbReference type="InterPro" id="IPR015655">
    <property type="entry name" value="PP2C"/>
</dbReference>
<dbReference type="SMART" id="SM00332">
    <property type="entry name" value="PP2Cc"/>
    <property type="match status" value="1"/>
</dbReference>